<gene>
    <name evidence="2" type="ORF">CC86DRAFT_276641</name>
</gene>
<evidence type="ECO:0000313" key="3">
    <source>
        <dbReference type="Proteomes" id="UP000799424"/>
    </source>
</evidence>
<feature type="domain" description="Heterokaryon incompatibility" evidence="1">
    <location>
        <begin position="3"/>
        <end position="87"/>
    </location>
</feature>
<evidence type="ECO:0000259" key="1">
    <source>
        <dbReference type="Pfam" id="PF06985"/>
    </source>
</evidence>
<dbReference type="InterPro" id="IPR010730">
    <property type="entry name" value="HET"/>
</dbReference>
<proteinExistence type="predicted"/>
<dbReference type="PANTHER" id="PTHR24148">
    <property type="entry name" value="ANKYRIN REPEAT DOMAIN-CONTAINING PROTEIN 39 HOMOLOG-RELATED"/>
    <property type="match status" value="1"/>
</dbReference>
<dbReference type="OrthoDB" id="5386682at2759"/>
<reference evidence="2" key="1">
    <citation type="journal article" date="2020" name="Stud. Mycol.">
        <title>101 Dothideomycetes genomes: a test case for predicting lifestyles and emergence of pathogens.</title>
        <authorList>
            <person name="Haridas S."/>
            <person name="Albert R."/>
            <person name="Binder M."/>
            <person name="Bloem J."/>
            <person name="Labutti K."/>
            <person name="Salamov A."/>
            <person name="Andreopoulos B."/>
            <person name="Baker S."/>
            <person name="Barry K."/>
            <person name="Bills G."/>
            <person name="Bluhm B."/>
            <person name="Cannon C."/>
            <person name="Castanera R."/>
            <person name="Culley D."/>
            <person name="Daum C."/>
            <person name="Ezra D."/>
            <person name="Gonzalez J."/>
            <person name="Henrissat B."/>
            <person name="Kuo A."/>
            <person name="Liang C."/>
            <person name="Lipzen A."/>
            <person name="Lutzoni F."/>
            <person name="Magnuson J."/>
            <person name="Mondo S."/>
            <person name="Nolan M."/>
            <person name="Ohm R."/>
            <person name="Pangilinan J."/>
            <person name="Park H.-J."/>
            <person name="Ramirez L."/>
            <person name="Alfaro M."/>
            <person name="Sun H."/>
            <person name="Tritt A."/>
            <person name="Yoshinaga Y."/>
            <person name="Zwiers L.-H."/>
            <person name="Turgeon B."/>
            <person name="Goodwin S."/>
            <person name="Spatafora J."/>
            <person name="Crous P."/>
            <person name="Grigoriev I."/>
        </authorList>
    </citation>
    <scope>NUCLEOTIDE SEQUENCE</scope>
    <source>
        <strain evidence="2">CBS 113818</strain>
    </source>
</reference>
<dbReference type="AlphaFoldDB" id="A0A6A7AF02"/>
<evidence type="ECO:0000313" key="2">
    <source>
        <dbReference type="EMBL" id="KAF2831842.1"/>
    </source>
</evidence>
<dbReference type="PANTHER" id="PTHR24148:SF73">
    <property type="entry name" value="HET DOMAIN PROTEIN (AFU_ORTHOLOGUE AFUA_8G01020)"/>
    <property type="match status" value="1"/>
</dbReference>
<feature type="non-terminal residue" evidence="2">
    <location>
        <position position="98"/>
    </location>
</feature>
<dbReference type="EMBL" id="MU006217">
    <property type="protein sequence ID" value="KAF2831842.1"/>
    <property type="molecule type" value="Genomic_DNA"/>
</dbReference>
<dbReference type="Proteomes" id="UP000799424">
    <property type="component" value="Unassembled WGS sequence"/>
</dbReference>
<accession>A0A6A7AF02</accession>
<organism evidence="2 3">
    <name type="scientific">Ophiobolus disseminans</name>
    <dbReference type="NCBI Taxonomy" id="1469910"/>
    <lineage>
        <taxon>Eukaryota</taxon>
        <taxon>Fungi</taxon>
        <taxon>Dikarya</taxon>
        <taxon>Ascomycota</taxon>
        <taxon>Pezizomycotina</taxon>
        <taxon>Dothideomycetes</taxon>
        <taxon>Pleosporomycetidae</taxon>
        <taxon>Pleosporales</taxon>
        <taxon>Pleosporineae</taxon>
        <taxon>Phaeosphaeriaceae</taxon>
        <taxon>Ophiobolus</taxon>
    </lineage>
</organism>
<dbReference type="Pfam" id="PF06985">
    <property type="entry name" value="HET"/>
    <property type="match status" value="1"/>
</dbReference>
<keyword evidence="3" id="KW-1185">Reference proteome</keyword>
<name>A0A6A7AF02_9PLEO</name>
<sequence length="98" mass="11419">PSFEALSYTWGDPHDAVPIKVEGHQFTVTRNLHCALKYLRLQNRTRVLWVDALCMNQGNQSERQSQVTQMHRIYKSSTTVVAFLGDAWERCDVIMEYM</sequence>
<dbReference type="InterPro" id="IPR052895">
    <property type="entry name" value="HetReg/Transcr_Mod"/>
</dbReference>
<protein>
    <recommendedName>
        <fullName evidence="1">Heterokaryon incompatibility domain-containing protein</fullName>
    </recommendedName>
</protein>
<feature type="non-terminal residue" evidence="2">
    <location>
        <position position="1"/>
    </location>
</feature>